<evidence type="ECO:0000256" key="1">
    <source>
        <dbReference type="SAM" id="MobiDB-lite"/>
    </source>
</evidence>
<feature type="transmembrane region" description="Helical" evidence="2">
    <location>
        <begin position="47"/>
        <end position="67"/>
    </location>
</feature>
<proteinExistence type="predicted"/>
<keyword evidence="4" id="KW-1185">Reference proteome</keyword>
<evidence type="ECO:0000313" key="4">
    <source>
        <dbReference type="Proteomes" id="UP000184028"/>
    </source>
</evidence>
<feature type="transmembrane region" description="Helical" evidence="2">
    <location>
        <begin position="21"/>
        <end position="41"/>
    </location>
</feature>
<protein>
    <submittedName>
        <fullName evidence="3">Uncharacterized membrane protein YhaH, DUF805 family</fullName>
    </submittedName>
</protein>
<dbReference type="PANTHER" id="PTHR34980:SF2">
    <property type="entry name" value="INNER MEMBRANE PROTEIN YHAH-RELATED"/>
    <property type="match status" value="1"/>
</dbReference>
<dbReference type="STRING" id="946677.SAMN05444484_102474"/>
<feature type="compositionally biased region" description="Basic and acidic residues" evidence="1">
    <location>
        <begin position="105"/>
        <end position="118"/>
    </location>
</feature>
<keyword evidence="2" id="KW-0812">Transmembrane</keyword>
<name>A0A1M7D9H8_9FLAO</name>
<dbReference type="GO" id="GO:0005886">
    <property type="term" value="C:plasma membrane"/>
    <property type="evidence" value="ECO:0007669"/>
    <property type="project" value="TreeGrafter"/>
</dbReference>
<feature type="region of interest" description="Disordered" evidence="1">
    <location>
        <begin position="96"/>
        <end position="118"/>
    </location>
</feature>
<gene>
    <name evidence="3" type="ORF">SAMN05444484_102474</name>
</gene>
<dbReference type="PANTHER" id="PTHR34980">
    <property type="entry name" value="INNER MEMBRANE PROTEIN-RELATED-RELATED"/>
    <property type="match status" value="1"/>
</dbReference>
<accession>A0A1M7D9H8</accession>
<organism evidence="3 4">
    <name type="scientific">Flavobacterium chilense</name>
    <dbReference type="NCBI Taxonomy" id="946677"/>
    <lineage>
        <taxon>Bacteria</taxon>
        <taxon>Pseudomonadati</taxon>
        <taxon>Bacteroidota</taxon>
        <taxon>Flavobacteriia</taxon>
        <taxon>Flavobacteriales</taxon>
        <taxon>Flavobacteriaceae</taxon>
        <taxon>Flavobacterium</taxon>
    </lineage>
</organism>
<keyword evidence="2" id="KW-1133">Transmembrane helix</keyword>
<keyword evidence="2" id="KW-0472">Membrane</keyword>
<dbReference type="Pfam" id="PF05656">
    <property type="entry name" value="DUF805"/>
    <property type="match status" value="1"/>
</dbReference>
<evidence type="ECO:0000256" key="2">
    <source>
        <dbReference type="SAM" id="Phobius"/>
    </source>
</evidence>
<dbReference type="EMBL" id="FRBT01000002">
    <property type="protein sequence ID" value="SHL75839.1"/>
    <property type="molecule type" value="Genomic_DNA"/>
</dbReference>
<sequence length="118" mass="13205">MYKKVVMENYANFDGRARRKEYWMFVLINAIIGYGLLFILGLVSPKLALVSSVYNLAVLVPSIAVGVRRMHDVGKSGWYIIFPIYNLVLACTEGENGPNQYGSDPKNESGEINEIGKE</sequence>
<dbReference type="InterPro" id="IPR008523">
    <property type="entry name" value="DUF805"/>
</dbReference>
<dbReference type="AlphaFoldDB" id="A0A1M7D9H8"/>
<dbReference type="Proteomes" id="UP000184028">
    <property type="component" value="Unassembled WGS sequence"/>
</dbReference>
<reference evidence="4" key="1">
    <citation type="submission" date="2016-11" db="EMBL/GenBank/DDBJ databases">
        <authorList>
            <person name="Varghese N."/>
            <person name="Submissions S."/>
        </authorList>
    </citation>
    <scope>NUCLEOTIDE SEQUENCE [LARGE SCALE GENOMIC DNA]</scope>
    <source>
        <strain evidence="4">DSM 24724</strain>
    </source>
</reference>
<evidence type="ECO:0000313" key="3">
    <source>
        <dbReference type="EMBL" id="SHL75839.1"/>
    </source>
</evidence>